<name>A0A163SVW0_9CELL</name>
<protein>
    <submittedName>
        <fullName evidence="2">Uncharacterized protein</fullName>
    </submittedName>
</protein>
<evidence type="ECO:0000256" key="1">
    <source>
        <dbReference type="SAM" id="Phobius"/>
    </source>
</evidence>
<evidence type="ECO:0000313" key="3">
    <source>
        <dbReference type="Proteomes" id="UP000076447"/>
    </source>
</evidence>
<keyword evidence="1" id="KW-1133">Transmembrane helix</keyword>
<feature type="transmembrane region" description="Helical" evidence="1">
    <location>
        <begin position="42"/>
        <end position="60"/>
    </location>
</feature>
<evidence type="ECO:0000313" key="2">
    <source>
        <dbReference type="EMBL" id="KZM36814.1"/>
    </source>
</evidence>
<sequence>MGAAIGQSLPIAVGVLISPMPIVAVVLMLVSRKATANGFSFLLGWIVGIAVLGSVVLLVAGAATPSESGPPAWASVVKIVLGVLLLLLAIKQWRGRPRAGATPETPKWMSAIDAFTPVKAFGLAVLLGAVNPKNLLLVVSGAAAIAAATSETGEQLGALAVFVVVASIGVAAPVVIYLAMGARAATMLEELKTWMIQNNAVIMAVLLLVLGAKMVGDGITAL</sequence>
<dbReference type="STRING" id="43678.OJAG_04510"/>
<organism evidence="2 3">
    <name type="scientific">Oerskovia enterophila</name>
    <dbReference type="NCBI Taxonomy" id="43678"/>
    <lineage>
        <taxon>Bacteria</taxon>
        <taxon>Bacillati</taxon>
        <taxon>Actinomycetota</taxon>
        <taxon>Actinomycetes</taxon>
        <taxon>Micrococcales</taxon>
        <taxon>Cellulomonadaceae</taxon>
        <taxon>Oerskovia</taxon>
    </lineage>
</organism>
<keyword evidence="1" id="KW-0812">Transmembrane</keyword>
<feature type="transmembrane region" description="Helical" evidence="1">
    <location>
        <begin position="72"/>
        <end position="90"/>
    </location>
</feature>
<dbReference type="OrthoDB" id="4462109at2"/>
<feature type="transmembrane region" description="Helical" evidence="1">
    <location>
        <begin position="12"/>
        <end position="30"/>
    </location>
</feature>
<dbReference type="RefSeq" id="WP_068706954.1">
    <property type="nucleotide sequence ID" value="NZ_LRIE01000040.1"/>
</dbReference>
<dbReference type="EMBL" id="LRIE01000040">
    <property type="protein sequence ID" value="KZM36814.1"/>
    <property type="molecule type" value="Genomic_DNA"/>
</dbReference>
<keyword evidence="1" id="KW-0472">Membrane</keyword>
<proteinExistence type="predicted"/>
<dbReference type="Proteomes" id="UP000076447">
    <property type="component" value="Unassembled WGS sequence"/>
</dbReference>
<dbReference type="InterPro" id="IPR021315">
    <property type="entry name" value="Gap/Sap"/>
</dbReference>
<comment type="caution">
    <text evidence="2">The sequence shown here is derived from an EMBL/GenBank/DDBJ whole genome shotgun (WGS) entry which is preliminary data.</text>
</comment>
<reference evidence="2 3" key="1">
    <citation type="submission" date="2016-01" db="EMBL/GenBank/DDBJ databases">
        <title>Genome sequence of Oerskovia enterophila VJag, an agar and cellulose degrading bacterium.</title>
        <authorList>
            <person name="Poehlein A."/>
            <person name="Jag V."/>
            <person name="Bengelsdorf F."/>
            <person name="Duerre P."/>
            <person name="Daniel R."/>
        </authorList>
    </citation>
    <scope>NUCLEOTIDE SEQUENCE [LARGE SCALE GENOMIC DNA]</scope>
    <source>
        <strain evidence="2 3">VJag</strain>
    </source>
</reference>
<gene>
    <name evidence="2" type="ORF">OJAG_04510</name>
</gene>
<feature type="transmembrane region" description="Helical" evidence="1">
    <location>
        <begin position="156"/>
        <end position="179"/>
    </location>
</feature>
<dbReference type="Pfam" id="PF11139">
    <property type="entry name" value="SfLAP"/>
    <property type="match status" value="1"/>
</dbReference>
<dbReference type="PATRIC" id="fig|43678.3.peg.483"/>
<feature type="transmembrane region" description="Helical" evidence="1">
    <location>
        <begin position="200"/>
        <end position="216"/>
    </location>
</feature>
<accession>A0A163SVW0</accession>
<dbReference type="AlphaFoldDB" id="A0A163SVW0"/>